<proteinExistence type="predicted"/>
<protein>
    <submittedName>
        <fullName evidence="1">Uncharacterized protein</fullName>
    </submittedName>
</protein>
<name>A0A0E9XIT7_ANGAN</name>
<reference evidence="1" key="1">
    <citation type="submission" date="2014-11" db="EMBL/GenBank/DDBJ databases">
        <authorList>
            <person name="Amaro Gonzalez C."/>
        </authorList>
    </citation>
    <scope>NUCLEOTIDE SEQUENCE</scope>
</reference>
<evidence type="ECO:0000313" key="1">
    <source>
        <dbReference type="EMBL" id="JAI01609.1"/>
    </source>
</evidence>
<sequence>MNKAQLNPTVLLHSGLSEESHLAELVFA</sequence>
<dbReference type="EMBL" id="GBXM01006969">
    <property type="protein sequence ID" value="JAI01609.1"/>
    <property type="molecule type" value="Transcribed_RNA"/>
</dbReference>
<dbReference type="AlphaFoldDB" id="A0A0E9XIT7"/>
<reference evidence="1" key="2">
    <citation type="journal article" date="2015" name="Fish Shellfish Immunol.">
        <title>Early steps in the European eel (Anguilla anguilla)-Vibrio vulnificus interaction in the gills: Role of the RtxA13 toxin.</title>
        <authorList>
            <person name="Callol A."/>
            <person name="Pajuelo D."/>
            <person name="Ebbesson L."/>
            <person name="Teles M."/>
            <person name="MacKenzie S."/>
            <person name="Amaro C."/>
        </authorList>
    </citation>
    <scope>NUCLEOTIDE SEQUENCE</scope>
</reference>
<accession>A0A0E9XIT7</accession>
<organism evidence="1">
    <name type="scientific">Anguilla anguilla</name>
    <name type="common">European freshwater eel</name>
    <name type="synonym">Muraena anguilla</name>
    <dbReference type="NCBI Taxonomy" id="7936"/>
    <lineage>
        <taxon>Eukaryota</taxon>
        <taxon>Metazoa</taxon>
        <taxon>Chordata</taxon>
        <taxon>Craniata</taxon>
        <taxon>Vertebrata</taxon>
        <taxon>Euteleostomi</taxon>
        <taxon>Actinopterygii</taxon>
        <taxon>Neopterygii</taxon>
        <taxon>Teleostei</taxon>
        <taxon>Anguilliformes</taxon>
        <taxon>Anguillidae</taxon>
        <taxon>Anguilla</taxon>
    </lineage>
</organism>